<dbReference type="Proteomes" id="UP000002186">
    <property type="component" value="Chromosome"/>
</dbReference>
<dbReference type="HOGENOM" id="CLU_069124_0_0_4"/>
<dbReference type="RefSeq" id="WP_012584394.1">
    <property type="nucleotide sequence ID" value="NC_011662.2"/>
</dbReference>
<evidence type="ECO:0000256" key="1">
    <source>
        <dbReference type="ARBA" id="ARBA00004167"/>
    </source>
</evidence>
<name>C4ZMT8_THASP</name>
<accession>C4ZMT8</accession>
<organism evidence="4 5">
    <name type="scientific">Thauera aminoaromatica</name>
    <dbReference type="NCBI Taxonomy" id="164330"/>
    <lineage>
        <taxon>Bacteria</taxon>
        <taxon>Pseudomonadati</taxon>
        <taxon>Pseudomonadota</taxon>
        <taxon>Betaproteobacteria</taxon>
        <taxon>Rhodocyclales</taxon>
        <taxon>Zoogloeaceae</taxon>
        <taxon>Thauera</taxon>
    </lineage>
</organism>
<dbReference type="Gene3D" id="3.30.479.30">
    <property type="entry name" value="Band 7 domain"/>
    <property type="match status" value="1"/>
</dbReference>
<dbReference type="GO" id="GO:0016020">
    <property type="term" value="C:membrane"/>
    <property type="evidence" value="ECO:0007669"/>
    <property type="project" value="UniProtKB-SubCell"/>
</dbReference>
<keyword evidence="5" id="KW-1185">Reference proteome</keyword>
<dbReference type="SUPFAM" id="SSF117892">
    <property type="entry name" value="Band 7/SPFH domain"/>
    <property type="match status" value="1"/>
</dbReference>
<gene>
    <name evidence="4" type="ordered locus">Tmz1t_0346</name>
</gene>
<evidence type="ECO:0000256" key="2">
    <source>
        <dbReference type="SAM" id="Coils"/>
    </source>
</evidence>
<dbReference type="InterPro" id="IPR036013">
    <property type="entry name" value="Band_7/SPFH_dom_sf"/>
</dbReference>
<reference evidence="4 5" key="2">
    <citation type="journal article" date="2012" name="Stand. Genomic Sci.">
        <title>Complete genome sequence of Thauera aminoaromatica strain MZ1T.</title>
        <authorList>
            <person name="Jiang K."/>
            <person name="Sanseverino J."/>
            <person name="Chauhan A."/>
            <person name="Lucas S."/>
            <person name="Copeland A."/>
            <person name="Lapidus A."/>
            <person name="Del Rio T.G."/>
            <person name="Dalin E."/>
            <person name="Tice H."/>
            <person name="Bruce D."/>
            <person name="Goodwin L."/>
            <person name="Pitluck S."/>
            <person name="Sims D."/>
            <person name="Brettin T."/>
            <person name="Detter J.C."/>
            <person name="Han C."/>
            <person name="Chang Y.J."/>
            <person name="Larimer F."/>
            <person name="Land M."/>
            <person name="Hauser L."/>
            <person name="Kyrpides N.C."/>
            <person name="Mikhailova N."/>
            <person name="Moser S."/>
            <person name="Jegier P."/>
            <person name="Close D."/>
            <person name="Debruyn J.M."/>
            <person name="Wang Y."/>
            <person name="Layton A.C."/>
            <person name="Allen M.S."/>
            <person name="Sayler G.S."/>
        </authorList>
    </citation>
    <scope>NUCLEOTIDE SEQUENCE [LARGE SCALE GENOMIC DNA]</scope>
    <source>
        <strain evidence="4 5">MZ1T</strain>
    </source>
</reference>
<proteinExistence type="predicted"/>
<dbReference type="Pfam" id="PF01145">
    <property type="entry name" value="Band_7"/>
    <property type="match status" value="1"/>
</dbReference>
<dbReference type="AlphaFoldDB" id="C4ZMT8"/>
<protein>
    <submittedName>
        <fullName evidence="4">Band 7 protein</fullName>
    </submittedName>
</protein>
<dbReference type="STRING" id="85643.Tmz1t_0346"/>
<dbReference type="KEGG" id="tmz:Tmz1t_0346"/>
<sequence>MFGIRFIKADPTTYLMQVRGGQIVREGAGQSFFYYAPTSSLVAVPVGSQVLPFIFEQTTADFQSVTVQGSLAYRIADPKRIAGMLNFTLAADGCGYAAEDPENLRTRVEGAVEVLVQQAVSRRPLRTCLQGAEAIAAEVQAALAVRGDIVGLGLEILSCSVTAVRPKAETARALEAEVRETILKAADDAIYARRNAAVENERAIRESELDTEVAVELKQRTIRETRMAAEASIREKEAELQAAELEARIALEGRRQEFVGLEAENTRTAAEAEAFRVGAVMKAIGSADPKIVQALASTGMAPAQLIALAFGGIAEKAERIGQLNMSPELLQSLVGAGGRGQ</sequence>
<evidence type="ECO:0000259" key="3">
    <source>
        <dbReference type="Pfam" id="PF01145"/>
    </source>
</evidence>
<dbReference type="EMBL" id="CP001281">
    <property type="protein sequence ID" value="ACK53132.1"/>
    <property type="molecule type" value="Genomic_DNA"/>
</dbReference>
<comment type="subcellular location">
    <subcellularLocation>
        <location evidence="1">Membrane</location>
        <topology evidence="1">Single-pass membrane protein</topology>
    </subcellularLocation>
</comment>
<dbReference type="InterPro" id="IPR001107">
    <property type="entry name" value="Band_7"/>
</dbReference>
<keyword evidence="2" id="KW-0175">Coiled coil</keyword>
<dbReference type="eggNOG" id="COG0330">
    <property type="taxonomic scope" value="Bacteria"/>
</dbReference>
<feature type="domain" description="Band 7" evidence="3">
    <location>
        <begin position="8"/>
        <end position="195"/>
    </location>
</feature>
<dbReference type="OrthoDB" id="3469168at2"/>
<evidence type="ECO:0000313" key="4">
    <source>
        <dbReference type="EMBL" id="ACK53132.1"/>
    </source>
</evidence>
<feature type="coiled-coil region" evidence="2">
    <location>
        <begin position="226"/>
        <end position="255"/>
    </location>
</feature>
<reference evidence="5" key="1">
    <citation type="submission" date="2009-05" db="EMBL/GenBank/DDBJ databases">
        <title>Complete sequence of chromosome of Thauera sp. MZ1T.</title>
        <authorList>
            <consortium name="US DOE Joint Genome Institute"/>
            <person name="Lucas S."/>
            <person name="Copeland A."/>
            <person name="Lapidus A."/>
            <person name="Glavina del Rio T."/>
            <person name="Dalin E."/>
            <person name="Tice H."/>
            <person name="Bruce D."/>
            <person name="Goodwin L."/>
            <person name="Pitluck S."/>
            <person name="Sims D."/>
            <person name="Brettin T."/>
            <person name="Detter J.C."/>
            <person name="Han C."/>
            <person name="Larimer F."/>
            <person name="Land M."/>
            <person name="Hauser L."/>
            <person name="Kyrpides N."/>
            <person name="Mikhailova N."/>
            <person name="Sayler G.S."/>
        </authorList>
    </citation>
    <scope>NUCLEOTIDE SEQUENCE [LARGE SCALE GENOMIC DNA]</scope>
    <source>
        <strain evidence="5">MZ1T</strain>
    </source>
</reference>
<evidence type="ECO:0000313" key="5">
    <source>
        <dbReference type="Proteomes" id="UP000002186"/>
    </source>
</evidence>